<keyword evidence="2" id="KW-0597">Phosphoprotein</keyword>
<feature type="compositionally biased region" description="Polar residues" evidence="4">
    <location>
        <begin position="193"/>
        <end position="216"/>
    </location>
</feature>
<sequence length="399" mass="41737">MATFTDAEIDELFETSGTVIDSIITAQGKPVETVGRSAIPQGKTKALSLAWEKHGNTNAPAAQESAGEQDQYGQNQASNSNRATPEEGPHSSQAQAATQPQEDANESQLKTGASSSLLSMLDKLSNKSSNAKKGPPQSPPQQALHSKGSPAVEQTQHGANQGRAQRETGHQAAPSPGPPGTGVNTAFPGQWGVSPQSVGATQPAPQSGQNQGSTPASADHVQPPVDFVQAMMSMMEAISQRVSKIDYQLDLVLKQTSSIPTMRSEIQQLKTSVAVMEANLGMMKILDPGCANVSSLSDLRAVAKSHPVLIAGPGDPSPYVTQGGEIALNKLSQPVPHPSDLIKHATSGGPDIGIERDTVRALILSRPMHPSSSSKLLSKLDSAGSVEEIRKIKRLALNG</sequence>
<protein>
    <recommendedName>
        <fullName evidence="1">Phosphoprotein</fullName>
    </recommendedName>
</protein>
<evidence type="ECO:0000313" key="6">
    <source>
        <dbReference type="EMBL" id="AHY24666.1"/>
    </source>
</evidence>
<keyword evidence="3" id="KW-0693">Viral RNA replication</keyword>
<feature type="domain" description="Phosphoprotein P soyouz module" evidence="5">
    <location>
        <begin position="1"/>
        <end position="57"/>
    </location>
</feature>
<evidence type="ECO:0000256" key="1">
    <source>
        <dbReference type="ARBA" id="ARBA00020572"/>
    </source>
</evidence>
<dbReference type="InterPro" id="IPR004897">
    <property type="entry name" value="P/V_Pprotein_paramyxoviral"/>
</dbReference>
<reference evidence="6 7" key="1">
    <citation type="submission" date="2014-02" db="EMBL/GenBank/DDBJ databases">
        <title>Characteristics of a Class I type of avian paramyxovirus serotype 1 sw/CH/LHLJ/120608 isolated from swan in China and was mesogenic to SPF chickens.</title>
        <authorList>
            <person name="Zhao S."/>
            <person name="Xu Y."/>
            <person name="Han Z."/>
            <person name="Shao Y."/>
            <person name="Liu S."/>
        </authorList>
    </citation>
    <scope>NUCLEOTIDE SEQUENCE [LARGE SCALE GENOMIC DNA]</scope>
    <source>
        <strain evidence="6">Sw/CH/LHLJ/120608</strain>
    </source>
</reference>
<dbReference type="Pfam" id="PF03210">
    <property type="entry name" value="Paramyx_P_V_C"/>
    <property type="match status" value="1"/>
</dbReference>
<evidence type="ECO:0000256" key="2">
    <source>
        <dbReference type="ARBA" id="ARBA00022553"/>
    </source>
</evidence>
<feature type="compositionally biased region" description="Polar residues" evidence="4">
    <location>
        <begin position="90"/>
        <end position="112"/>
    </location>
</feature>
<dbReference type="InterPro" id="IPR025909">
    <property type="entry name" value="Soyouz_module"/>
</dbReference>
<dbReference type="Gene3D" id="1.20.5.300">
    <property type="match status" value="1"/>
</dbReference>
<feature type="compositionally biased region" description="Polar residues" evidence="4">
    <location>
        <begin position="56"/>
        <end position="83"/>
    </location>
</feature>
<dbReference type="EMBL" id="KJ499462">
    <property type="protein sequence ID" value="AHY24666.1"/>
    <property type="molecule type" value="Viral_cRNA"/>
</dbReference>
<feature type="region of interest" description="Disordered" evidence="4">
    <location>
        <begin position="51"/>
        <end position="112"/>
    </location>
</feature>
<dbReference type="Pfam" id="PF14313">
    <property type="entry name" value="Soyouz_module"/>
    <property type="match status" value="1"/>
</dbReference>
<name>A0A023W5L1_NCDV</name>
<proteinExistence type="predicted"/>
<feature type="region of interest" description="Disordered" evidence="4">
    <location>
        <begin position="126"/>
        <end position="221"/>
    </location>
</feature>
<evidence type="ECO:0000259" key="5">
    <source>
        <dbReference type="Pfam" id="PF14313"/>
    </source>
</evidence>
<evidence type="ECO:0000256" key="4">
    <source>
        <dbReference type="SAM" id="MobiDB-lite"/>
    </source>
</evidence>
<organism evidence="6 7">
    <name type="scientific">Avian paramyxovirus 1</name>
    <name type="common">NDV</name>
    <name type="synonym">Avian orthoavulavirus 1</name>
    <dbReference type="NCBI Taxonomy" id="2560319"/>
    <lineage>
        <taxon>Viruses</taxon>
        <taxon>Riboviria</taxon>
        <taxon>Orthornavirae</taxon>
        <taxon>Negarnaviricota</taxon>
        <taxon>Haploviricotina</taxon>
        <taxon>Monjiviricetes</taxon>
        <taxon>Mononegavirales</taxon>
        <taxon>Paramyxoviridae</taxon>
        <taxon>Avulavirinae</taxon>
        <taxon>Orthoavulavirus</taxon>
        <taxon>Orthoavulavirus javaense</taxon>
    </lineage>
</organism>
<evidence type="ECO:0000313" key="7">
    <source>
        <dbReference type="Proteomes" id="UP000098141"/>
    </source>
</evidence>
<dbReference type="Proteomes" id="UP000098141">
    <property type="component" value="Genome"/>
</dbReference>
<gene>
    <name evidence="6" type="primary">P</name>
</gene>
<accession>A0A023W5L1</accession>
<evidence type="ECO:0000256" key="3">
    <source>
        <dbReference type="ARBA" id="ARBA00022953"/>
    </source>
</evidence>
<feature type="compositionally biased region" description="Polar residues" evidence="4">
    <location>
        <begin position="152"/>
        <end position="163"/>
    </location>
</feature>